<dbReference type="EMBL" id="CAXDID020000336">
    <property type="protein sequence ID" value="CAL6078776.1"/>
    <property type="molecule type" value="Genomic_DNA"/>
</dbReference>
<protein>
    <submittedName>
        <fullName evidence="2">Uncharacterized protein</fullName>
    </submittedName>
</protein>
<dbReference type="EMBL" id="CATOUU010001124">
    <property type="protein sequence ID" value="CAI9973543.1"/>
    <property type="molecule type" value="Genomic_DNA"/>
</dbReference>
<gene>
    <name evidence="3" type="ORF">HINF_LOCUS59067</name>
    <name evidence="2" type="ORF">HINF_LOCUS61188</name>
</gene>
<reference evidence="3 4" key="2">
    <citation type="submission" date="2024-07" db="EMBL/GenBank/DDBJ databases">
        <authorList>
            <person name="Akdeniz Z."/>
        </authorList>
    </citation>
    <scope>NUCLEOTIDE SEQUENCE [LARGE SCALE GENOMIC DNA]</scope>
</reference>
<evidence type="ECO:0000256" key="1">
    <source>
        <dbReference type="SAM" id="Phobius"/>
    </source>
</evidence>
<reference evidence="2" key="1">
    <citation type="submission" date="2023-06" db="EMBL/GenBank/DDBJ databases">
        <authorList>
            <person name="Kurt Z."/>
        </authorList>
    </citation>
    <scope>NUCLEOTIDE SEQUENCE</scope>
</reference>
<comment type="caution">
    <text evidence="2">The sequence shown here is derived from an EMBL/GenBank/DDBJ whole genome shotgun (WGS) entry which is preliminary data.</text>
</comment>
<name>A0AA86VQG6_9EUKA</name>
<organism evidence="2">
    <name type="scientific">Hexamita inflata</name>
    <dbReference type="NCBI Taxonomy" id="28002"/>
    <lineage>
        <taxon>Eukaryota</taxon>
        <taxon>Metamonada</taxon>
        <taxon>Diplomonadida</taxon>
        <taxon>Hexamitidae</taxon>
        <taxon>Hexamitinae</taxon>
        <taxon>Hexamita</taxon>
    </lineage>
</organism>
<dbReference type="AlphaFoldDB" id="A0AA86VQG6"/>
<sequence>MIIIVQTQNIVMTDCYSTKSYLRGNPATLQLVLHLLPFESIVLVTDGNMCQSYLPGKNVNVKLHYEDISFPSSGVPITFKYAYNVEQTVVFQLSQADYDHILDFQDAMYELWFDTNFVNVNNSIDTISHTKQNGTGCFQSLYMEYTIYSDIVFNVVPNICQVVFDGSLVVSLEYALNGALMEIVIEPCQSGCEPTEFQTASSDFSLIRKYKLKRTPGTEAAMQIFYEQYVQDRLIDMHLKLVYNDNGIDSVIYKQIEDKRAVDTWGCRANDYYFFQRATLNPSNLFVQFRLNQMNKMLCSTQAATQVLVDIYLISQNEVRLQQNISLSVFNAQIGVEFSLTEQLKQIRFNSSAMSLLVFSFVNGDQILYEISVYKSIKFGCVRSALLQIYTNKICLRILYEQSEMCKSKTLSKTDSNLLSVNIQNGESLGLYNFQHEIKYSDVYSLHCFECTEYINSSVSRIPYKGQTCTENQQIMRQMAAKGRITYGIFTLLESTMQNSTSIENITQKAIEPLFITSTLLLTGAIVVLVIYFCKQRQEQ</sequence>
<evidence type="ECO:0000313" key="3">
    <source>
        <dbReference type="EMBL" id="CAL6078776.1"/>
    </source>
</evidence>
<evidence type="ECO:0000313" key="2">
    <source>
        <dbReference type="EMBL" id="CAI9973543.1"/>
    </source>
</evidence>
<proteinExistence type="predicted"/>
<feature type="transmembrane region" description="Helical" evidence="1">
    <location>
        <begin position="514"/>
        <end position="534"/>
    </location>
</feature>
<keyword evidence="1" id="KW-1133">Transmembrane helix</keyword>
<accession>A0AA86VQG6</accession>
<keyword evidence="1" id="KW-0472">Membrane</keyword>
<evidence type="ECO:0000313" key="4">
    <source>
        <dbReference type="Proteomes" id="UP001642409"/>
    </source>
</evidence>
<dbReference type="Proteomes" id="UP001642409">
    <property type="component" value="Unassembled WGS sequence"/>
</dbReference>
<keyword evidence="1" id="KW-0812">Transmembrane</keyword>
<keyword evidence="4" id="KW-1185">Reference proteome</keyword>